<keyword evidence="2" id="KW-1185">Reference proteome</keyword>
<evidence type="ECO:0000313" key="1">
    <source>
        <dbReference type="EMBL" id="MBD1430304.1"/>
    </source>
</evidence>
<name>A0ABR7YG75_9SPHI</name>
<proteinExistence type="predicted"/>
<dbReference type="EMBL" id="JACOIJ010000024">
    <property type="protein sequence ID" value="MBD1430304.1"/>
    <property type="molecule type" value="Genomic_DNA"/>
</dbReference>
<dbReference type="Proteomes" id="UP000651271">
    <property type="component" value="Unassembled WGS sequence"/>
</dbReference>
<sequence length="937" mass="108866">MKKNKVLNKLIINTLYILLSTICLQETKAQIFDNSQPHFKVKWNEINTDNFRLIFPKEFNESATLLAQQIETYIKFAELNLKDKPRKINIIVQQNHIQQNGFVQLAPRKSELFSTPSGVADNQEWLPNLALHELQHIAQFDKLTGNIRKPFGELLALAFFGINLPSWYYEGDATLHETLFSTGGRGRLSSWDMELRTNIQSQKTYSFSKYVHGSFKDIVPSYYTIGYFMNSEMYEKDAQINPKIYEEMNGKLLRPFNFQRALKKYYGGKASQLFTNTIENLEKKWNENPTSNLGEPITFDDKYPTDYFLPQLENHRVYALQKNNQRTPRIIKFNPNSPGKTEEVMKIGAQIMPYFHIKNHLITWDEYRKDARFSKHTYNVINIYNTLTGVKKTLTKDSRFYTPILSNDLSKLVCVEVNLDNESSLAILDPNSGNKIDSIALPSNMHIQQPYFNENSNKIVAISVDQRGTNLIEIDLETKAMKELLSWSNLQLERPIYVKDNIIFKANQSGKDDLFMLEKGIISKITESKFGAFNPYYANGTLWFNDFTVKGLKVNSLKLEDFDLKSTSLEPARTLYQQQNSFQYDTISSDVDYSSAIKPYSVLKNSINFHSLTLSANDFESFDNYKPGIYWLSNDLLNTTRIKLGYEREVELNKNAYLAELTYQRYYPKFTLGYKNSGNFGIAKTSNGNDSLRFDFRYHQVSADIQFPFSIYRGNITYSYGANFGTYYIKRYDLSVNNLRNFVDQIRFPLNYQAYFNRNTMLSTMDLAPRWGQNFNFIYRHMPFENSDNNSWALRANFYFPGIVLNHSFQTRLGIQQANGVFRGNYDIPLPDGFSFLPNYLVKNTMLFDYRLPLLYPDWTIGQLAYIKRIHGQVSADYLNIHDATLAPKTISAGLNFDFNLFKYNEPLFTFSILGTYLNDLRASNKFSPTFSLSYSY</sequence>
<accession>A0ABR7YG75</accession>
<organism evidence="1 2">
    <name type="scientific">Sphingobacterium litopenaei</name>
    <dbReference type="NCBI Taxonomy" id="2763500"/>
    <lineage>
        <taxon>Bacteria</taxon>
        <taxon>Pseudomonadati</taxon>
        <taxon>Bacteroidota</taxon>
        <taxon>Sphingobacteriia</taxon>
        <taxon>Sphingobacteriales</taxon>
        <taxon>Sphingobacteriaceae</taxon>
        <taxon>Sphingobacterium</taxon>
    </lineage>
</organism>
<comment type="caution">
    <text evidence="1">The sequence shown here is derived from an EMBL/GenBank/DDBJ whole genome shotgun (WGS) entry which is preliminary data.</text>
</comment>
<protein>
    <submittedName>
        <fullName evidence="1">Uncharacterized protein</fullName>
    </submittedName>
</protein>
<dbReference type="RefSeq" id="WP_190302523.1">
    <property type="nucleotide sequence ID" value="NZ_JACOIJ010000024.1"/>
</dbReference>
<evidence type="ECO:0000313" key="2">
    <source>
        <dbReference type="Proteomes" id="UP000651271"/>
    </source>
</evidence>
<gene>
    <name evidence="1" type="ORF">H8B04_12120</name>
</gene>
<reference evidence="1 2" key="1">
    <citation type="submission" date="2020-08" db="EMBL/GenBank/DDBJ databases">
        <title>Sphingobacterium sp. DN04309 isolated from aquaculture water.</title>
        <authorList>
            <person name="Zhang M."/>
        </authorList>
    </citation>
    <scope>NUCLEOTIDE SEQUENCE [LARGE SCALE GENOMIC DNA]</scope>
    <source>
        <strain evidence="1 2">DN04309</strain>
    </source>
</reference>
<dbReference type="SUPFAM" id="SSF82171">
    <property type="entry name" value="DPP6 N-terminal domain-like"/>
    <property type="match status" value="1"/>
</dbReference>